<dbReference type="eggNOG" id="COG3827">
    <property type="taxonomic scope" value="Bacteria"/>
</dbReference>
<organism evidence="2 3">
    <name type="scientific">Sphingomonas sanxanigenens DSM 19645 = NX02</name>
    <dbReference type="NCBI Taxonomy" id="1123269"/>
    <lineage>
        <taxon>Bacteria</taxon>
        <taxon>Pseudomonadati</taxon>
        <taxon>Pseudomonadota</taxon>
        <taxon>Alphaproteobacteria</taxon>
        <taxon>Sphingomonadales</taxon>
        <taxon>Sphingomonadaceae</taxon>
        <taxon>Sphingomonas</taxon>
    </lineage>
</organism>
<dbReference type="HOGENOM" id="CLU_028673_0_0_5"/>
<dbReference type="PATRIC" id="fig|1123269.5.peg.2186"/>
<evidence type="ECO:0000313" key="2">
    <source>
        <dbReference type="EMBL" id="AHE53961.1"/>
    </source>
</evidence>
<gene>
    <name evidence="2" type="ORF">NX02_11250</name>
</gene>
<protein>
    <recommendedName>
        <fullName evidence="4">Alginate export domain-containing protein</fullName>
    </recommendedName>
</protein>
<evidence type="ECO:0000256" key="1">
    <source>
        <dbReference type="SAM" id="MobiDB-lite"/>
    </source>
</evidence>
<sequence length="681" mass="75865">MSVATPFLPILALMSGDALPVEAPPLLIADRAVAWRVAPASVAVTGDVTQETAASGDAAAQSADGAPAPPVAQGDEPPPPATDGVPDLDADDSLLPGRRRPGSERRLPERVEQDNIGAVRPPPPEAFPTDEFPLPDRWRLVESLGLVREHWWDPYNQNTYKGDRPLCLQNEEERERRRREKLPKCRTPKFLGFKSDDWFLTLNAISDTVVEPRSFPQPVNRQSVDDPGSNDVFGRANSLVLSQTVILGAALTKGSTAYEPPKIEYRVALAFNTNYAEVSERRVLRVEPTYPKHRHDGFVGVQEFFFDYHIRNTSDRFDFDSIRVGIQPLQLDFRGFLFNDNNLAIRLFGTRDNNRFQYSVGAIWRFDKDTNSGLNDVYQRPRDDVVIFGNLFRQDFPVVGLTSQAIAAFNINREEDEIAIDDNGFPIRPSLLGDLRPYRYEVFYPGYAVDGRIGRINLSAQIYGAFGEISNNFFTSEPADIRAYFAAAEASYDHDWIRFRLSGVYASGDKDPYDDTLGGFDAIFENPIIAGADTSYWIRQVIPFAGGGRAVGVNGRNGLLPSLRSSKEQGQSNFNNPGFMLVGAGTDFDITPTFRLSTNVNHMWFENTSSLQALRNEGSIPKSIGWDLSAAAIWRPKGNQNIVFRLSGAVLEPSKGFADLFTNNHGDDRYYSVLLNVILAY</sequence>
<dbReference type="EMBL" id="CP006644">
    <property type="protein sequence ID" value="AHE53961.1"/>
    <property type="molecule type" value="Genomic_DNA"/>
</dbReference>
<feature type="compositionally biased region" description="Basic and acidic residues" evidence="1">
    <location>
        <begin position="101"/>
        <end position="113"/>
    </location>
</feature>
<dbReference type="KEGG" id="ssan:NX02_11250"/>
<name>W0AA43_9SPHN</name>
<keyword evidence="3" id="KW-1185">Reference proteome</keyword>
<dbReference type="Proteomes" id="UP000018851">
    <property type="component" value="Chromosome"/>
</dbReference>
<dbReference type="STRING" id="1123269.NX02_11250"/>
<dbReference type="RefSeq" id="WP_025292187.1">
    <property type="nucleotide sequence ID" value="NZ_CP006644.1"/>
</dbReference>
<evidence type="ECO:0000313" key="3">
    <source>
        <dbReference type="Proteomes" id="UP000018851"/>
    </source>
</evidence>
<proteinExistence type="predicted"/>
<feature type="region of interest" description="Disordered" evidence="1">
    <location>
        <begin position="52"/>
        <end position="131"/>
    </location>
</feature>
<reference evidence="2 3" key="1">
    <citation type="submission" date="2013-07" db="EMBL/GenBank/DDBJ databases">
        <title>Completed genome of Sphingomonas sanxanigenens NX02.</title>
        <authorList>
            <person name="Ma T."/>
            <person name="Huang H."/>
            <person name="Wu M."/>
            <person name="Li X."/>
            <person name="Li G."/>
        </authorList>
    </citation>
    <scope>NUCLEOTIDE SEQUENCE [LARGE SCALE GENOMIC DNA]</scope>
    <source>
        <strain evidence="2 3">NX02</strain>
    </source>
</reference>
<accession>W0AA43</accession>
<dbReference type="AlphaFoldDB" id="W0AA43"/>
<evidence type="ECO:0008006" key="4">
    <source>
        <dbReference type="Google" id="ProtNLM"/>
    </source>
</evidence>
<feature type="compositionally biased region" description="Low complexity" evidence="1">
    <location>
        <begin position="53"/>
        <end position="66"/>
    </location>
</feature>